<dbReference type="SUPFAM" id="SSF69000">
    <property type="entry name" value="FAD-dependent thiol oxidase"/>
    <property type="match status" value="1"/>
</dbReference>
<keyword evidence="11" id="KW-1185">Reference proteome</keyword>
<keyword evidence="6" id="KW-1015">Disulfide bond</keyword>
<evidence type="ECO:0000313" key="11">
    <source>
        <dbReference type="Proteomes" id="UP001497623"/>
    </source>
</evidence>
<dbReference type="Pfam" id="PF04777">
    <property type="entry name" value="Evr1_Alr"/>
    <property type="match status" value="1"/>
</dbReference>
<evidence type="ECO:0000313" key="10">
    <source>
        <dbReference type="EMBL" id="CAL4157441.1"/>
    </source>
</evidence>
<evidence type="ECO:0000256" key="2">
    <source>
        <dbReference type="ARBA" id="ARBA00022630"/>
    </source>
</evidence>
<evidence type="ECO:0000256" key="4">
    <source>
        <dbReference type="ARBA" id="ARBA00022827"/>
    </source>
</evidence>
<evidence type="ECO:0000256" key="1">
    <source>
        <dbReference type="ARBA" id="ARBA00001974"/>
    </source>
</evidence>
<keyword evidence="2 7" id="KW-0285">Flavoprotein</keyword>
<dbReference type="InterPro" id="IPR016187">
    <property type="entry name" value="CTDL_fold"/>
</dbReference>
<evidence type="ECO:0000256" key="5">
    <source>
        <dbReference type="ARBA" id="ARBA00023002"/>
    </source>
</evidence>
<keyword evidence="5 7" id="KW-0560">Oxidoreductase</keyword>
<dbReference type="InterPro" id="IPR001304">
    <property type="entry name" value="C-type_lectin-like"/>
</dbReference>
<dbReference type="Gene3D" id="1.20.120.310">
    <property type="entry name" value="ERV/ALR sulfhydryl oxidase domain"/>
    <property type="match status" value="1"/>
</dbReference>
<dbReference type="AlphaFoldDB" id="A0AAV2S3X1"/>
<dbReference type="SUPFAM" id="SSF57414">
    <property type="entry name" value="Hairpin loop containing domain-like"/>
    <property type="match status" value="1"/>
</dbReference>
<dbReference type="InterPro" id="IPR039798">
    <property type="entry name" value="Sulfhydryl_oxidase"/>
</dbReference>
<keyword evidence="3" id="KW-0732">Signal</keyword>
<dbReference type="Gene3D" id="3.10.100.10">
    <property type="entry name" value="Mannose-Binding Protein A, subunit A"/>
    <property type="match status" value="1"/>
</dbReference>
<evidence type="ECO:0000259" key="9">
    <source>
        <dbReference type="PROSITE" id="PS51324"/>
    </source>
</evidence>
<reference evidence="10 11" key="1">
    <citation type="submission" date="2024-05" db="EMBL/GenBank/DDBJ databases">
        <authorList>
            <person name="Wallberg A."/>
        </authorList>
    </citation>
    <scope>NUCLEOTIDE SEQUENCE [LARGE SCALE GENOMIC DNA]</scope>
</reference>
<dbReference type="SMART" id="SM00034">
    <property type="entry name" value="CLECT"/>
    <property type="match status" value="1"/>
</dbReference>
<dbReference type="PANTHER" id="PTHR22897:SF8">
    <property type="entry name" value="SULFHYDRYL OXIDASE"/>
    <property type="match status" value="1"/>
</dbReference>
<dbReference type="SUPFAM" id="SSF56436">
    <property type="entry name" value="C-type lectin-like"/>
    <property type="match status" value="1"/>
</dbReference>
<dbReference type="PANTHER" id="PTHR22897">
    <property type="entry name" value="QUIESCIN Q6-RELATED SULFHYDRYL OXIDASE"/>
    <property type="match status" value="1"/>
</dbReference>
<dbReference type="GO" id="GO:0016971">
    <property type="term" value="F:flavin-dependent sulfhydryl oxidase activity"/>
    <property type="evidence" value="ECO:0007669"/>
    <property type="project" value="InterPro"/>
</dbReference>
<name>A0AAV2S3X1_MEGNR</name>
<dbReference type="GO" id="GO:0003756">
    <property type="term" value="F:protein disulfide isomerase activity"/>
    <property type="evidence" value="ECO:0007669"/>
    <property type="project" value="TreeGrafter"/>
</dbReference>
<dbReference type="InterPro" id="IPR003609">
    <property type="entry name" value="Pan_app"/>
</dbReference>
<dbReference type="CDD" id="cd00037">
    <property type="entry name" value="CLECT"/>
    <property type="match status" value="1"/>
</dbReference>
<protein>
    <recommendedName>
        <fullName evidence="7">Sulfhydryl oxidase</fullName>
        <ecNumber evidence="7">1.8.3.2</ecNumber>
    </recommendedName>
</protein>
<dbReference type="InterPro" id="IPR017905">
    <property type="entry name" value="ERV/ALR_sulphydryl_oxidase"/>
</dbReference>
<evidence type="ECO:0000256" key="6">
    <source>
        <dbReference type="ARBA" id="ARBA00023157"/>
    </source>
</evidence>
<comment type="cofactor">
    <cofactor evidence="1 7">
        <name>FAD</name>
        <dbReference type="ChEBI" id="CHEBI:57692"/>
    </cofactor>
</comment>
<dbReference type="Proteomes" id="UP001497623">
    <property type="component" value="Unassembled WGS sequence"/>
</dbReference>
<dbReference type="Pfam" id="PF00024">
    <property type="entry name" value="PAN_1"/>
    <property type="match status" value="1"/>
</dbReference>
<dbReference type="PROSITE" id="PS51324">
    <property type="entry name" value="ERV_ALR"/>
    <property type="match status" value="1"/>
</dbReference>
<accession>A0AAV2S3X1</accession>
<comment type="caution">
    <text evidence="10">The sequence shown here is derived from an EMBL/GenBank/DDBJ whole genome shotgun (WGS) entry which is preliminary data.</text>
</comment>
<evidence type="ECO:0000256" key="3">
    <source>
        <dbReference type="ARBA" id="ARBA00022729"/>
    </source>
</evidence>
<sequence>KAWTAIRNACIRLNNYKIFGGVTIDVCKEKCLEELGMNCQSIDYEITNQRCLISKARSNSADFTEPCYDGIESAYSEILQTPPSPCPEGFFPSAGQCFKFFVGWQKWTSARSTCGRNQLRMAEPKDPVAVRAYLNAHYAGQGDASWIGGRGVGSHFEWIGSKTRINDAYWAPGQPDGEGTSYEYCLRFSPSTLPNADKPFYSNPCRKVFNVLCELHGILAHSAELDGFYEDQGLVEESAQGIENSIEDLCSKMNGRCVDSKDKCSALQPMRIYNVSFPQITQKYCPFSIPYTDSPACCAPSGQVFTADIENALAFTFENTLIYNSWEVETGRIPVNYTEPVRNELRGFLMILDKYLKAPNHIHSHTKEFIGTVKRYVGDHSFSASELQQEFKDIQERRGGDVYLSAWQPSVSCHNINKGTCYNNSYLASCGLWNMFHTITVSANDPAKPLEVIQAIRGFIHDLFFCGLCRHHFLGMYKQTITKYDSVNTLDEAILWLWCAHNAVNEEWTDWQSNNHLGGWPRHPQFPLTEACPDCWPGSLGGEYHTCATLFCHGNTEPGKCFSAQFNHTTTPVIYHRFSIPHVLTYLKDVYSGPYSKLNSRKNKLIFREDITCPH</sequence>
<proteinExistence type="predicted"/>
<dbReference type="EMBL" id="CAXKWB010042182">
    <property type="protein sequence ID" value="CAL4157441.1"/>
    <property type="molecule type" value="Genomic_DNA"/>
</dbReference>
<dbReference type="InterPro" id="IPR036774">
    <property type="entry name" value="ERV/ALR_sulphydryl_oxid_sf"/>
</dbReference>
<dbReference type="EC" id="1.8.3.2" evidence="7"/>
<keyword evidence="4 7" id="KW-0274">FAD</keyword>
<dbReference type="GO" id="GO:0006457">
    <property type="term" value="P:protein folding"/>
    <property type="evidence" value="ECO:0007669"/>
    <property type="project" value="TreeGrafter"/>
</dbReference>
<comment type="catalytic activity">
    <reaction evidence="7">
        <text>2 R'C(R)SH + O2 = R'C(R)S-S(R)CR' + H2O2</text>
        <dbReference type="Rhea" id="RHEA:17357"/>
        <dbReference type="ChEBI" id="CHEBI:15379"/>
        <dbReference type="ChEBI" id="CHEBI:16240"/>
        <dbReference type="ChEBI" id="CHEBI:16520"/>
        <dbReference type="ChEBI" id="CHEBI:17412"/>
        <dbReference type="EC" id="1.8.3.2"/>
    </reaction>
</comment>
<feature type="domain" description="C-type lectin" evidence="8">
    <location>
        <begin position="93"/>
        <end position="214"/>
    </location>
</feature>
<organism evidence="10 11">
    <name type="scientific">Meganyctiphanes norvegica</name>
    <name type="common">Northern krill</name>
    <name type="synonym">Thysanopoda norvegica</name>
    <dbReference type="NCBI Taxonomy" id="48144"/>
    <lineage>
        <taxon>Eukaryota</taxon>
        <taxon>Metazoa</taxon>
        <taxon>Ecdysozoa</taxon>
        <taxon>Arthropoda</taxon>
        <taxon>Crustacea</taxon>
        <taxon>Multicrustacea</taxon>
        <taxon>Malacostraca</taxon>
        <taxon>Eumalacostraca</taxon>
        <taxon>Eucarida</taxon>
        <taxon>Euphausiacea</taxon>
        <taxon>Euphausiidae</taxon>
        <taxon>Meganyctiphanes</taxon>
    </lineage>
</organism>
<dbReference type="InterPro" id="IPR016186">
    <property type="entry name" value="C-type_lectin-like/link_sf"/>
</dbReference>
<dbReference type="PROSITE" id="PS50041">
    <property type="entry name" value="C_TYPE_LECTIN_2"/>
    <property type="match status" value="1"/>
</dbReference>
<evidence type="ECO:0000259" key="8">
    <source>
        <dbReference type="PROSITE" id="PS50041"/>
    </source>
</evidence>
<feature type="domain" description="ERV/ALR sulfhydryl oxidase" evidence="9">
    <location>
        <begin position="421"/>
        <end position="526"/>
    </location>
</feature>
<dbReference type="GO" id="GO:0005615">
    <property type="term" value="C:extracellular space"/>
    <property type="evidence" value="ECO:0007669"/>
    <property type="project" value="TreeGrafter"/>
</dbReference>
<gene>
    <name evidence="10" type="ORF">MNOR_LOCUS31908</name>
</gene>
<feature type="non-terminal residue" evidence="10">
    <location>
        <position position="1"/>
    </location>
</feature>
<dbReference type="Gene3D" id="3.50.4.10">
    <property type="entry name" value="Hepatocyte Growth Factor"/>
    <property type="match status" value="1"/>
</dbReference>
<evidence type="ECO:0000256" key="7">
    <source>
        <dbReference type="RuleBase" id="RU371123"/>
    </source>
</evidence>
<dbReference type="GO" id="GO:0000139">
    <property type="term" value="C:Golgi membrane"/>
    <property type="evidence" value="ECO:0007669"/>
    <property type="project" value="TreeGrafter"/>
</dbReference>